<comment type="caution">
    <text evidence="5">The sequence shown here is derived from an EMBL/GenBank/DDBJ whole genome shotgun (WGS) entry which is preliminary data.</text>
</comment>
<dbReference type="PROSITE" id="PS51388">
    <property type="entry name" value="GED"/>
    <property type="match status" value="1"/>
</dbReference>
<dbReference type="InterPro" id="IPR000375">
    <property type="entry name" value="Dynamin_stalk"/>
</dbReference>
<keyword evidence="2" id="KW-0342">GTP-binding</keyword>
<evidence type="ECO:0000256" key="1">
    <source>
        <dbReference type="ARBA" id="ARBA00022741"/>
    </source>
</evidence>
<dbReference type="GO" id="GO:0005874">
    <property type="term" value="C:microtubule"/>
    <property type="evidence" value="ECO:0007669"/>
    <property type="project" value="TreeGrafter"/>
</dbReference>
<dbReference type="Gene3D" id="1.20.120.1240">
    <property type="entry name" value="Dynamin, middle domain"/>
    <property type="match status" value="1"/>
</dbReference>
<evidence type="ECO:0008006" key="7">
    <source>
        <dbReference type="Google" id="ProtNLM"/>
    </source>
</evidence>
<dbReference type="EMBL" id="ANIX01004278">
    <property type="protein sequence ID" value="ETP01273.1"/>
    <property type="molecule type" value="Genomic_DNA"/>
</dbReference>
<feature type="domain" description="GED" evidence="3">
    <location>
        <begin position="626"/>
        <end position="711"/>
    </location>
</feature>
<dbReference type="GO" id="GO:0008017">
    <property type="term" value="F:microtubule binding"/>
    <property type="evidence" value="ECO:0007669"/>
    <property type="project" value="TreeGrafter"/>
</dbReference>
<name>W2VU85_PHYNI</name>
<dbReference type="PANTHER" id="PTHR11566:SF21">
    <property type="entry name" value="DYNAMIN RELATED PROTEIN 1, ISOFORM A"/>
    <property type="match status" value="1"/>
</dbReference>
<dbReference type="PANTHER" id="PTHR11566">
    <property type="entry name" value="DYNAMIN"/>
    <property type="match status" value="1"/>
</dbReference>
<dbReference type="GO" id="GO:0003924">
    <property type="term" value="F:GTPase activity"/>
    <property type="evidence" value="ECO:0007669"/>
    <property type="project" value="InterPro"/>
</dbReference>
<evidence type="ECO:0000259" key="3">
    <source>
        <dbReference type="PROSITE" id="PS51388"/>
    </source>
</evidence>
<dbReference type="InterPro" id="IPR045063">
    <property type="entry name" value="Dynamin_N"/>
</dbReference>
<dbReference type="Pfam" id="PF00350">
    <property type="entry name" value="Dynamin_N"/>
    <property type="match status" value="1"/>
</dbReference>
<dbReference type="Gene3D" id="3.40.50.300">
    <property type="entry name" value="P-loop containing nucleotide triphosphate hydrolases"/>
    <property type="match status" value="1"/>
</dbReference>
<organism evidence="5 6">
    <name type="scientific">Phytophthora nicotianae CJ01A1</name>
    <dbReference type="NCBI Taxonomy" id="1317063"/>
    <lineage>
        <taxon>Eukaryota</taxon>
        <taxon>Sar</taxon>
        <taxon>Stramenopiles</taxon>
        <taxon>Oomycota</taxon>
        <taxon>Peronosporomycetes</taxon>
        <taxon>Peronosporales</taxon>
        <taxon>Peronosporaceae</taxon>
        <taxon>Phytophthora</taxon>
    </lineage>
</organism>
<dbReference type="CDD" id="cd08771">
    <property type="entry name" value="DLP_1"/>
    <property type="match status" value="1"/>
</dbReference>
<dbReference type="AlphaFoldDB" id="W2VU85"/>
<dbReference type="GO" id="GO:0005525">
    <property type="term" value="F:GTP binding"/>
    <property type="evidence" value="ECO:0007669"/>
    <property type="project" value="InterPro"/>
</dbReference>
<keyword evidence="1" id="KW-0547">Nucleotide-binding</keyword>
<dbReference type="InterPro" id="IPR001401">
    <property type="entry name" value="Dynamin_GTPase"/>
</dbReference>
<dbReference type="InterPro" id="IPR003130">
    <property type="entry name" value="GED"/>
</dbReference>
<dbReference type="GO" id="GO:0016020">
    <property type="term" value="C:membrane"/>
    <property type="evidence" value="ECO:0007669"/>
    <property type="project" value="TreeGrafter"/>
</dbReference>
<dbReference type="SMART" id="SM00053">
    <property type="entry name" value="DYNc"/>
    <property type="match status" value="1"/>
</dbReference>
<protein>
    <recommendedName>
        <fullName evidence="7">Dynamin-type G domain-containing protein</fullName>
    </recommendedName>
</protein>
<dbReference type="OrthoDB" id="5061070at2759"/>
<dbReference type="Pfam" id="PF01031">
    <property type="entry name" value="Dynamin_M"/>
    <property type="match status" value="1"/>
</dbReference>
<accession>W2VU85</accession>
<dbReference type="Pfam" id="PF02212">
    <property type="entry name" value="GED"/>
    <property type="match status" value="1"/>
</dbReference>
<dbReference type="PRINTS" id="PR00195">
    <property type="entry name" value="DYNAMIN"/>
</dbReference>
<dbReference type="InterPro" id="IPR020850">
    <property type="entry name" value="GED_dom"/>
</dbReference>
<dbReference type="Proteomes" id="UP000018958">
    <property type="component" value="Unassembled WGS sequence"/>
</dbReference>
<feature type="domain" description="Dynamin-type G" evidence="4">
    <location>
        <begin position="33"/>
        <end position="313"/>
    </location>
</feature>
<dbReference type="InterPro" id="IPR022812">
    <property type="entry name" value="Dynamin"/>
</dbReference>
<evidence type="ECO:0000259" key="4">
    <source>
        <dbReference type="PROSITE" id="PS51718"/>
    </source>
</evidence>
<dbReference type="InterPro" id="IPR027417">
    <property type="entry name" value="P-loop_NTPase"/>
</dbReference>
<evidence type="ECO:0000313" key="6">
    <source>
        <dbReference type="Proteomes" id="UP000018958"/>
    </source>
</evidence>
<dbReference type="InterPro" id="IPR030381">
    <property type="entry name" value="G_DYNAMIN_dom"/>
</dbReference>
<dbReference type="SUPFAM" id="SSF52540">
    <property type="entry name" value="P-loop containing nucleoside triphosphate hydrolases"/>
    <property type="match status" value="1"/>
</dbReference>
<evidence type="ECO:0000313" key="5">
    <source>
        <dbReference type="EMBL" id="ETP01273.1"/>
    </source>
</evidence>
<reference evidence="5 6" key="1">
    <citation type="submission" date="2013-11" db="EMBL/GenBank/DDBJ databases">
        <title>The Genome Sequence of Phytophthora parasitica CJ01A1.</title>
        <authorList>
            <consortium name="The Broad Institute Genomics Platform"/>
            <person name="Russ C."/>
            <person name="Tyler B."/>
            <person name="Panabieres F."/>
            <person name="Shan W."/>
            <person name="Tripathy S."/>
            <person name="Grunwald N."/>
            <person name="Machado M."/>
            <person name="Johnson C.S."/>
            <person name="Walker B."/>
            <person name="Young S.K."/>
            <person name="Zeng Q."/>
            <person name="Gargeya S."/>
            <person name="Fitzgerald M."/>
            <person name="Haas B."/>
            <person name="Abouelleil A."/>
            <person name="Allen A.W."/>
            <person name="Alvarado L."/>
            <person name="Arachchi H.M."/>
            <person name="Berlin A.M."/>
            <person name="Chapman S.B."/>
            <person name="Gainer-Dewar J."/>
            <person name="Goldberg J."/>
            <person name="Griggs A."/>
            <person name="Gujja S."/>
            <person name="Hansen M."/>
            <person name="Howarth C."/>
            <person name="Imamovic A."/>
            <person name="Ireland A."/>
            <person name="Larimer J."/>
            <person name="McCowan C."/>
            <person name="Murphy C."/>
            <person name="Pearson M."/>
            <person name="Poon T.W."/>
            <person name="Priest M."/>
            <person name="Roberts A."/>
            <person name="Saif S."/>
            <person name="Shea T."/>
            <person name="Sisk P."/>
            <person name="Sykes S."/>
            <person name="Wortman J."/>
            <person name="Nusbaum C."/>
            <person name="Birren B."/>
        </authorList>
    </citation>
    <scope>NUCLEOTIDE SEQUENCE [LARGE SCALE GENOMIC DNA]</scope>
    <source>
        <strain evidence="5 6">CJ01A1</strain>
    </source>
</reference>
<gene>
    <name evidence="5" type="ORF">F441_21461</name>
</gene>
<proteinExistence type="predicted"/>
<dbReference type="PROSITE" id="PS51718">
    <property type="entry name" value="G_DYNAMIN_2"/>
    <property type="match status" value="1"/>
</dbReference>
<sequence>MPKMSKNGLFAHVKAQEERKLVDKLRDIGLGQYIELPQIAVMGDTSSGKSSLLSALSGVSFPSNDQLTTRCPTQLILTRADTFRGTVRLVRFQSSSENDEGEEKQELNRLEDVPDAITKLTQKLVDEGQNISDDQIVIEMCGPELPNLTLTDLPGLVRTVGDREDQSIIPRVRQMVDRYMKQERTVIIAVVPANVDMHNTEILQAAQEADPNGTRTIAVVTKMDLVDTGAELAVHELLLNKKKKMRLGYHAVKCRNQRELSKGTSIEKGLANEIAFFGQHEYWNRLPTHLWGVPKLAERLVAILQDNIRRSLPKVIAEINSRMAETQKSLSSLGTPLETPGAQRQQFGKWADQYLRLVEAAMDGRYELLPTSSSRSLQQDGVVGKINARLRAVLRVEEASFQEAINETKDRITEAGSEKTQEEVAVGDFVQIEIDGVWQSGRVKEIKGTDIWCEGFIQWKSKCYWRYDERAILKQFIRENRGDELAIFTSYQVFCNLFRQCVDKWGPPTNKLLSSYQSQTKLVSDFVSDEIHASSRVVQFIRSTAADVLDRVVATASQEIETLLTAEDRPYTQDERLFQDLDQQRLQALQEQVKAGVPVDSDGKVLLTEVMKTLQAATLSTEDREVLEMQVALHAYLDVAVPRFVDAIPMRLNDLVLRKFVVEMTNELNGLTDDKLARLMQDPEHKIAERQQLKEELACLASARKEIELVC</sequence>
<dbReference type="GO" id="GO:0005737">
    <property type="term" value="C:cytoplasm"/>
    <property type="evidence" value="ECO:0007669"/>
    <property type="project" value="TreeGrafter"/>
</dbReference>
<evidence type="ECO:0000256" key="2">
    <source>
        <dbReference type="ARBA" id="ARBA00023134"/>
    </source>
</evidence>